<sequence>MEIEKESEKCSGCQRTRSFELFLGLNKTYSTCLICRNQKKANRDNQKRKRKEIEHENIDLIEYDNLMDEYLSILKEFNDEENKENGLSFKKTLNIVMLNDNSSKNIAEGIIEQISDADNFNWRYI</sequence>
<gene>
    <name evidence="1" type="ORF">RclHR1_13980002</name>
</gene>
<reference evidence="1 2" key="1">
    <citation type="submission" date="2017-11" db="EMBL/GenBank/DDBJ databases">
        <title>The genome of Rhizophagus clarus HR1 reveals common genetic basis of auxotrophy among arbuscular mycorrhizal fungi.</title>
        <authorList>
            <person name="Kobayashi Y."/>
        </authorList>
    </citation>
    <scope>NUCLEOTIDE SEQUENCE [LARGE SCALE GENOMIC DNA]</scope>
    <source>
        <strain evidence="1 2">HR1</strain>
    </source>
</reference>
<dbReference type="EMBL" id="BEXD01000444">
    <property type="protein sequence ID" value="GBB87484.1"/>
    <property type="molecule type" value="Genomic_DNA"/>
</dbReference>
<comment type="caution">
    <text evidence="1">The sequence shown here is derived from an EMBL/GenBank/DDBJ whole genome shotgun (WGS) entry which is preliminary data.</text>
</comment>
<name>A0A2Z6QR46_9GLOM</name>
<dbReference type="Proteomes" id="UP000247702">
    <property type="component" value="Unassembled WGS sequence"/>
</dbReference>
<dbReference type="AlphaFoldDB" id="A0A2Z6QR46"/>
<organism evidence="1 2">
    <name type="scientific">Rhizophagus clarus</name>
    <dbReference type="NCBI Taxonomy" id="94130"/>
    <lineage>
        <taxon>Eukaryota</taxon>
        <taxon>Fungi</taxon>
        <taxon>Fungi incertae sedis</taxon>
        <taxon>Mucoromycota</taxon>
        <taxon>Glomeromycotina</taxon>
        <taxon>Glomeromycetes</taxon>
        <taxon>Glomerales</taxon>
        <taxon>Glomeraceae</taxon>
        <taxon>Rhizophagus</taxon>
    </lineage>
</organism>
<evidence type="ECO:0000313" key="2">
    <source>
        <dbReference type="Proteomes" id="UP000247702"/>
    </source>
</evidence>
<keyword evidence="2" id="KW-1185">Reference proteome</keyword>
<accession>A0A2Z6QR46</accession>
<proteinExistence type="predicted"/>
<evidence type="ECO:0000313" key="1">
    <source>
        <dbReference type="EMBL" id="GBB87484.1"/>
    </source>
</evidence>
<protein>
    <submittedName>
        <fullName evidence="1">Uncharacterized protein</fullName>
    </submittedName>
</protein>